<comment type="similarity">
    <text evidence="1">Belongs to the NAD(P)-dependent epimerase/dehydratase family.</text>
</comment>
<dbReference type="SUPFAM" id="SSF51735">
    <property type="entry name" value="NAD(P)-binding Rossmann-fold domains"/>
    <property type="match status" value="1"/>
</dbReference>
<evidence type="ECO:0000259" key="2">
    <source>
        <dbReference type="Pfam" id="PF01370"/>
    </source>
</evidence>
<name>A0A1G7AN17_9NOCA</name>
<sequence>MQSTLAPQRVLVTGAAGFIGSHLCARLQELGAEVHGVSRHDRASDSACWWQTDLAEYPAAHQLMEEVRPDLVFHLAGEVNGSRELALFPSTTRNNLLSTVNLLTSACEIGGPRVVLSGSATEPKPDQIPTSPYAASKAAISIYARMFHACYGIPVVNLRPSMVYGPGQGDYEKLIPYVTRSLLRGAVPQLTSGVHEFDWVYVDDVVEAFIGAASTDDIAGESLDVGSGELVSVHSIVERIVRLVDGTTQPQFGEVPDRPRETSLLADVQRTRELLGWQARTSLDDGLATTVEWYRERHM</sequence>
<evidence type="ECO:0000256" key="1">
    <source>
        <dbReference type="ARBA" id="ARBA00007637"/>
    </source>
</evidence>
<dbReference type="Gene3D" id="3.40.50.720">
    <property type="entry name" value="NAD(P)-binding Rossmann-like Domain"/>
    <property type="match status" value="1"/>
</dbReference>
<dbReference type="EMBL" id="FNAB01000011">
    <property type="protein sequence ID" value="SDE15405.1"/>
    <property type="molecule type" value="Genomic_DNA"/>
</dbReference>
<dbReference type="InterPro" id="IPR001509">
    <property type="entry name" value="Epimerase_deHydtase"/>
</dbReference>
<dbReference type="PANTHER" id="PTHR43000">
    <property type="entry name" value="DTDP-D-GLUCOSE 4,6-DEHYDRATASE-RELATED"/>
    <property type="match status" value="1"/>
</dbReference>
<accession>A0A1G7AN17</accession>
<dbReference type="STRING" id="168276.SAMN05444580_11119"/>
<keyword evidence="4" id="KW-1185">Reference proteome</keyword>
<dbReference type="Proteomes" id="UP000199417">
    <property type="component" value="Unassembled WGS sequence"/>
</dbReference>
<organism evidence="3 4">
    <name type="scientific">Rhodococcus tukisamuensis</name>
    <dbReference type="NCBI Taxonomy" id="168276"/>
    <lineage>
        <taxon>Bacteria</taxon>
        <taxon>Bacillati</taxon>
        <taxon>Actinomycetota</taxon>
        <taxon>Actinomycetes</taxon>
        <taxon>Mycobacteriales</taxon>
        <taxon>Nocardiaceae</taxon>
        <taxon>Rhodococcus</taxon>
    </lineage>
</organism>
<reference evidence="3 4" key="1">
    <citation type="submission" date="2016-10" db="EMBL/GenBank/DDBJ databases">
        <authorList>
            <person name="de Groot N.N."/>
        </authorList>
    </citation>
    <scope>NUCLEOTIDE SEQUENCE [LARGE SCALE GENOMIC DNA]</scope>
    <source>
        <strain evidence="3 4">JCM 11308</strain>
    </source>
</reference>
<gene>
    <name evidence="3" type="ORF">SAMN05444580_11119</name>
</gene>
<dbReference type="Pfam" id="PF01370">
    <property type="entry name" value="Epimerase"/>
    <property type="match status" value="1"/>
</dbReference>
<proteinExistence type="inferred from homology"/>
<dbReference type="RefSeq" id="WP_072845364.1">
    <property type="nucleotide sequence ID" value="NZ_FNAB01000011.1"/>
</dbReference>
<evidence type="ECO:0000313" key="3">
    <source>
        <dbReference type="EMBL" id="SDE15405.1"/>
    </source>
</evidence>
<dbReference type="InterPro" id="IPR036291">
    <property type="entry name" value="NAD(P)-bd_dom_sf"/>
</dbReference>
<dbReference type="AlphaFoldDB" id="A0A1G7AN17"/>
<feature type="domain" description="NAD-dependent epimerase/dehydratase" evidence="2">
    <location>
        <begin position="10"/>
        <end position="223"/>
    </location>
</feature>
<protein>
    <submittedName>
        <fullName evidence="3">Nucleoside-diphosphate-sugar epimerase</fullName>
    </submittedName>
</protein>
<evidence type="ECO:0000313" key="4">
    <source>
        <dbReference type="Proteomes" id="UP000199417"/>
    </source>
</evidence>